<dbReference type="PANTHER" id="PTHR11685">
    <property type="entry name" value="RBR FAMILY RING FINGER AND IBR DOMAIN-CONTAINING"/>
    <property type="match status" value="1"/>
</dbReference>
<dbReference type="InterPro" id="IPR017907">
    <property type="entry name" value="Znf_RING_CS"/>
</dbReference>
<dbReference type="AlphaFoldDB" id="A0A6U4EC27"/>
<keyword evidence="4" id="KW-0808">Transferase</keyword>
<evidence type="ECO:0000259" key="15">
    <source>
        <dbReference type="PROSITE" id="PS51873"/>
    </source>
</evidence>
<feature type="transmembrane region" description="Helical" evidence="13">
    <location>
        <begin position="375"/>
        <end position="394"/>
    </location>
</feature>
<dbReference type="Gene3D" id="1.20.120.1750">
    <property type="match status" value="1"/>
</dbReference>
<evidence type="ECO:0000256" key="9">
    <source>
        <dbReference type="ARBA" id="ARBA00022833"/>
    </source>
</evidence>
<keyword evidence="13" id="KW-1133">Transmembrane helix</keyword>
<gene>
    <name evidence="16" type="ORF">PPAR1163_LOCUS7221</name>
    <name evidence="17" type="ORF">PPAR1163_LOCUS7222</name>
</gene>
<evidence type="ECO:0000256" key="11">
    <source>
        <dbReference type="PROSITE-ProRule" id="PRU00175"/>
    </source>
</evidence>
<dbReference type="Gene3D" id="3.30.40.10">
    <property type="entry name" value="Zinc/RING finger domain, C3HC4 (zinc finger)"/>
    <property type="match status" value="1"/>
</dbReference>
<dbReference type="EMBL" id="HBGJ01011503">
    <property type="protein sequence ID" value="CAD9248862.1"/>
    <property type="molecule type" value="Transcribed_RNA"/>
</dbReference>
<feature type="transmembrane region" description="Helical" evidence="13">
    <location>
        <begin position="429"/>
        <end position="456"/>
    </location>
</feature>
<accession>A0A6U4EC27</accession>
<dbReference type="EC" id="2.3.2.31" evidence="3"/>
<dbReference type="EMBL" id="HBGJ01011502">
    <property type="protein sequence ID" value="CAD9248861.1"/>
    <property type="molecule type" value="Transcribed_RNA"/>
</dbReference>
<feature type="region of interest" description="Disordered" evidence="12">
    <location>
        <begin position="487"/>
        <end position="509"/>
    </location>
</feature>
<keyword evidence="5" id="KW-0479">Metal-binding</keyword>
<name>A0A6U4EC27_9STRA</name>
<dbReference type="InterPro" id="IPR044066">
    <property type="entry name" value="TRIAD_supradom"/>
</dbReference>
<keyword evidence="8" id="KW-0833">Ubl conjugation pathway</keyword>
<evidence type="ECO:0000256" key="10">
    <source>
        <dbReference type="ARBA" id="ARBA00044508"/>
    </source>
</evidence>
<dbReference type="SMART" id="SM00647">
    <property type="entry name" value="IBR"/>
    <property type="match status" value="2"/>
</dbReference>
<evidence type="ECO:0000256" key="3">
    <source>
        <dbReference type="ARBA" id="ARBA00012251"/>
    </source>
</evidence>
<evidence type="ECO:0000256" key="4">
    <source>
        <dbReference type="ARBA" id="ARBA00022679"/>
    </source>
</evidence>
<dbReference type="PROSITE" id="PS00518">
    <property type="entry name" value="ZF_RING_1"/>
    <property type="match status" value="1"/>
</dbReference>
<sequence>MADERQPLLGSGDPQRYGDAPEEHYDATPRESDVEDEEEDENLLTTTAFGVTVSLPELLRSASRRTGTTEPTVLCGICLENVAVSTTTRLRGNGGPCSHRFCKACLAGYLGSRVRDGHVSTSCPHYQTDACRATASEEDHRRLLSPGDFAKYERFRRMAEDENWRDCPKCGAQVLGSPAAPEMRCHACGYGAGLGEFCFFHANQHAGMSCAEHHRRVTLQERSSEALVSKLARPCPRCGAPTIKSGGCNHMTCQRCRANWCWLCNRDMDLLGRADDHTDDPVGWHYNEENPNGCANKQFIPDVPLRFLHLFECWDAVIRGVFGLIIFGAAFAVSMTLFSILALFLSYYVMILLWIACRVGYAYSSAPYRRCLRCLSIPLVLCVALISVASMVAIYGAITVAWAACALPTFPLTYAYFRCRREWTEMEVWALIIWPVTYVSLLTGVDLGINLGAWLYDAVGADNDGDGPNPNPNEDLNLNIGLENVEANPNLNPDPNPNPDDNAAPLLPRAPEALRMRDIEV</sequence>
<feature type="domain" description="RING-type" evidence="15">
    <location>
        <begin position="71"/>
        <end position="290"/>
    </location>
</feature>
<protein>
    <recommendedName>
        <fullName evidence="3">RBR-type E3 ubiquitin transferase</fullName>
        <ecNumber evidence="3">2.3.2.31</ecNumber>
    </recommendedName>
</protein>
<dbReference type="PROSITE" id="PS51873">
    <property type="entry name" value="TRIAD"/>
    <property type="match status" value="1"/>
</dbReference>
<feature type="compositionally biased region" description="Low complexity" evidence="12">
    <location>
        <begin position="499"/>
        <end position="509"/>
    </location>
</feature>
<proteinExistence type="inferred from homology"/>
<evidence type="ECO:0000256" key="6">
    <source>
        <dbReference type="ARBA" id="ARBA00022737"/>
    </source>
</evidence>
<dbReference type="SUPFAM" id="SSF57850">
    <property type="entry name" value="RING/U-box"/>
    <property type="match status" value="3"/>
</dbReference>
<evidence type="ECO:0000256" key="7">
    <source>
        <dbReference type="ARBA" id="ARBA00022771"/>
    </source>
</evidence>
<evidence type="ECO:0000313" key="17">
    <source>
        <dbReference type="EMBL" id="CAD9248862.1"/>
    </source>
</evidence>
<dbReference type="SMART" id="SM00184">
    <property type="entry name" value="RING"/>
    <property type="match status" value="2"/>
</dbReference>
<dbReference type="GO" id="GO:0061630">
    <property type="term" value="F:ubiquitin protein ligase activity"/>
    <property type="evidence" value="ECO:0007669"/>
    <property type="project" value="UniProtKB-EC"/>
</dbReference>
<feature type="domain" description="RING-type" evidence="14">
    <location>
        <begin position="75"/>
        <end position="124"/>
    </location>
</feature>
<evidence type="ECO:0000259" key="14">
    <source>
        <dbReference type="PROSITE" id="PS50089"/>
    </source>
</evidence>
<evidence type="ECO:0000313" key="16">
    <source>
        <dbReference type="EMBL" id="CAD9248861.1"/>
    </source>
</evidence>
<reference evidence="16" key="1">
    <citation type="submission" date="2021-01" db="EMBL/GenBank/DDBJ databases">
        <authorList>
            <person name="Corre E."/>
            <person name="Pelletier E."/>
            <person name="Niang G."/>
            <person name="Scheremetjew M."/>
            <person name="Finn R."/>
            <person name="Kale V."/>
            <person name="Holt S."/>
            <person name="Cochrane G."/>
            <person name="Meng A."/>
            <person name="Brown T."/>
            <person name="Cohen L."/>
        </authorList>
    </citation>
    <scope>NUCLEOTIDE SEQUENCE</scope>
    <source>
        <strain evidence="16">CCMP2877</strain>
    </source>
</reference>
<keyword evidence="6" id="KW-0677">Repeat</keyword>
<dbReference type="InterPro" id="IPR047548">
    <property type="entry name" value="Rcat_RBR_RNF14"/>
</dbReference>
<dbReference type="InterPro" id="IPR002867">
    <property type="entry name" value="IBR_dom"/>
</dbReference>
<evidence type="ECO:0000256" key="13">
    <source>
        <dbReference type="SAM" id="Phobius"/>
    </source>
</evidence>
<evidence type="ECO:0000256" key="5">
    <source>
        <dbReference type="ARBA" id="ARBA00022723"/>
    </source>
</evidence>
<dbReference type="PROSITE" id="PS50089">
    <property type="entry name" value="ZF_RING_2"/>
    <property type="match status" value="1"/>
</dbReference>
<keyword evidence="13" id="KW-0812">Transmembrane</keyword>
<dbReference type="Pfam" id="PF22191">
    <property type="entry name" value="IBR_1"/>
    <property type="match status" value="1"/>
</dbReference>
<dbReference type="CDD" id="cd20354">
    <property type="entry name" value="Rcat_RBR_RNF14"/>
    <property type="match status" value="1"/>
</dbReference>
<dbReference type="InterPro" id="IPR031127">
    <property type="entry name" value="E3_UB_ligase_RBR"/>
</dbReference>
<evidence type="ECO:0000256" key="2">
    <source>
        <dbReference type="ARBA" id="ARBA00004906"/>
    </source>
</evidence>
<evidence type="ECO:0000256" key="8">
    <source>
        <dbReference type="ARBA" id="ARBA00022786"/>
    </source>
</evidence>
<dbReference type="InterPro" id="IPR001841">
    <property type="entry name" value="Znf_RING"/>
</dbReference>
<comment type="pathway">
    <text evidence="2">Protein modification; protein ubiquitination.</text>
</comment>
<keyword evidence="9" id="KW-0862">Zinc</keyword>
<dbReference type="GO" id="GO:0008270">
    <property type="term" value="F:zinc ion binding"/>
    <property type="evidence" value="ECO:0007669"/>
    <property type="project" value="UniProtKB-KW"/>
</dbReference>
<feature type="region of interest" description="Disordered" evidence="12">
    <location>
        <begin position="1"/>
        <end position="42"/>
    </location>
</feature>
<comment type="similarity">
    <text evidence="10">Belongs to the RBR family. RNF14 subfamily.</text>
</comment>
<evidence type="ECO:0000256" key="1">
    <source>
        <dbReference type="ARBA" id="ARBA00001798"/>
    </source>
</evidence>
<organism evidence="16">
    <name type="scientific">Phaeomonas parva</name>
    <dbReference type="NCBI Taxonomy" id="124430"/>
    <lineage>
        <taxon>Eukaryota</taxon>
        <taxon>Sar</taxon>
        <taxon>Stramenopiles</taxon>
        <taxon>Ochrophyta</taxon>
        <taxon>Pinguiophyceae</taxon>
        <taxon>Pinguiochrysidales</taxon>
        <taxon>Pinguiochrysidaceae</taxon>
        <taxon>Phaeomonas</taxon>
    </lineage>
</organism>
<keyword evidence="13" id="KW-0472">Membrane</keyword>
<feature type="compositionally biased region" description="Basic and acidic residues" evidence="12">
    <location>
        <begin position="19"/>
        <end position="32"/>
    </location>
</feature>
<feature type="transmembrane region" description="Helical" evidence="13">
    <location>
        <begin position="400"/>
        <end position="417"/>
    </location>
</feature>
<evidence type="ECO:0000256" key="12">
    <source>
        <dbReference type="SAM" id="MobiDB-lite"/>
    </source>
</evidence>
<dbReference type="InterPro" id="IPR013083">
    <property type="entry name" value="Znf_RING/FYVE/PHD"/>
</dbReference>
<keyword evidence="7 11" id="KW-0863">Zinc-finger</keyword>
<dbReference type="GO" id="GO:0016567">
    <property type="term" value="P:protein ubiquitination"/>
    <property type="evidence" value="ECO:0007669"/>
    <property type="project" value="InterPro"/>
</dbReference>
<comment type="catalytic activity">
    <reaction evidence="1">
        <text>[E2 ubiquitin-conjugating enzyme]-S-ubiquitinyl-L-cysteine + [acceptor protein]-L-lysine = [E2 ubiquitin-conjugating enzyme]-L-cysteine + [acceptor protein]-N(6)-ubiquitinyl-L-lysine.</text>
        <dbReference type="EC" id="2.3.2.31"/>
    </reaction>
</comment>
<feature type="compositionally biased region" description="Acidic residues" evidence="12">
    <location>
        <begin position="33"/>
        <end position="42"/>
    </location>
</feature>